<keyword evidence="1" id="KW-0472">Membrane</keyword>
<organism evidence="2 3">
    <name type="scientific">Candidatus Woesebacteria bacterium RIFOXYB1_FULL_47_31</name>
    <dbReference type="NCBI Taxonomy" id="1802542"/>
    <lineage>
        <taxon>Bacteria</taxon>
        <taxon>Candidatus Woeseibacteriota</taxon>
    </lineage>
</organism>
<keyword evidence="1" id="KW-1133">Transmembrane helix</keyword>
<name>A0A1F8D726_9BACT</name>
<evidence type="ECO:0000256" key="1">
    <source>
        <dbReference type="SAM" id="Phobius"/>
    </source>
</evidence>
<dbReference type="EMBL" id="MGIC01000005">
    <property type="protein sequence ID" value="OGM84391.1"/>
    <property type="molecule type" value="Genomic_DNA"/>
</dbReference>
<dbReference type="AlphaFoldDB" id="A0A1F8D726"/>
<sequence length="72" mass="7510">MTVVPQVMEARARGVAVVPVLPGLMVPVVVEVVLVMSADKQETVPLTAVQVNPAVSLMLPVVVALFLPAPLI</sequence>
<feature type="transmembrane region" description="Helical" evidence="1">
    <location>
        <begin position="12"/>
        <end position="34"/>
    </location>
</feature>
<comment type="caution">
    <text evidence="2">The sequence shown here is derived from an EMBL/GenBank/DDBJ whole genome shotgun (WGS) entry which is preliminary data.</text>
</comment>
<protein>
    <submittedName>
        <fullName evidence="2">Uncharacterized protein</fullName>
    </submittedName>
</protein>
<reference evidence="2 3" key="1">
    <citation type="journal article" date="2016" name="Nat. Commun.">
        <title>Thousands of microbial genomes shed light on interconnected biogeochemical processes in an aquifer system.</title>
        <authorList>
            <person name="Anantharaman K."/>
            <person name="Brown C.T."/>
            <person name="Hug L.A."/>
            <person name="Sharon I."/>
            <person name="Castelle C.J."/>
            <person name="Probst A.J."/>
            <person name="Thomas B.C."/>
            <person name="Singh A."/>
            <person name="Wilkins M.J."/>
            <person name="Karaoz U."/>
            <person name="Brodie E.L."/>
            <person name="Williams K.H."/>
            <person name="Hubbard S.S."/>
            <person name="Banfield J.F."/>
        </authorList>
    </citation>
    <scope>NUCLEOTIDE SEQUENCE [LARGE SCALE GENOMIC DNA]</scope>
</reference>
<proteinExistence type="predicted"/>
<accession>A0A1F8D726</accession>
<gene>
    <name evidence="2" type="ORF">A2376_01785</name>
</gene>
<feature type="transmembrane region" description="Helical" evidence="1">
    <location>
        <begin position="54"/>
        <end position="71"/>
    </location>
</feature>
<dbReference type="Proteomes" id="UP000178330">
    <property type="component" value="Unassembled WGS sequence"/>
</dbReference>
<evidence type="ECO:0000313" key="3">
    <source>
        <dbReference type="Proteomes" id="UP000178330"/>
    </source>
</evidence>
<keyword evidence="1" id="KW-0812">Transmembrane</keyword>
<evidence type="ECO:0000313" key="2">
    <source>
        <dbReference type="EMBL" id="OGM84391.1"/>
    </source>
</evidence>